<dbReference type="InterPro" id="IPR001796">
    <property type="entry name" value="DHFR_dom"/>
</dbReference>
<dbReference type="PROSITE" id="PS00075">
    <property type="entry name" value="DHFR_1"/>
    <property type="match status" value="1"/>
</dbReference>
<evidence type="ECO:0000313" key="11">
    <source>
        <dbReference type="Proteomes" id="UP001389717"/>
    </source>
</evidence>
<dbReference type="InterPro" id="IPR024072">
    <property type="entry name" value="DHFR-like_dom_sf"/>
</dbReference>
<evidence type="ECO:0000256" key="7">
    <source>
        <dbReference type="PIRNR" id="PIRNR000194"/>
    </source>
</evidence>
<name>A0ABU9KIL9_9BACI</name>
<dbReference type="GO" id="GO:0004146">
    <property type="term" value="F:dihydrofolate reductase activity"/>
    <property type="evidence" value="ECO:0007669"/>
    <property type="project" value="UniProtKB-EC"/>
</dbReference>
<dbReference type="PANTHER" id="PTHR48069">
    <property type="entry name" value="DIHYDROFOLATE REDUCTASE"/>
    <property type="match status" value="1"/>
</dbReference>
<reference evidence="10 11" key="1">
    <citation type="submission" date="2024-04" db="EMBL/GenBank/DDBJ databases">
        <title>Bacillus oryzaecorticis sp. nov., a moderately halophilic bacterium isolated from rice husks.</title>
        <authorList>
            <person name="Zhu H.-S."/>
        </authorList>
    </citation>
    <scope>NUCLEOTIDE SEQUENCE [LARGE SCALE GENOMIC DNA]</scope>
    <source>
        <strain evidence="10 11">ZC255</strain>
    </source>
</reference>
<dbReference type="InterPro" id="IPR012259">
    <property type="entry name" value="DHFR"/>
</dbReference>
<evidence type="ECO:0000256" key="8">
    <source>
        <dbReference type="RuleBase" id="RU004474"/>
    </source>
</evidence>
<dbReference type="CDD" id="cd00209">
    <property type="entry name" value="DHFR"/>
    <property type="match status" value="1"/>
</dbReference>
<comment type="pathway">
    <text evidence="1 7">Cofactor biosynthesis; tetrahydrofolate biosynthesis; 5,6,7,8-tetrahydrofolate from 7,8-dihydrofolate: step 1/1.</text>
</comment>
<comment type="caution">
    <text evidence="10">The sequence shown here is derived from an EMBL/GenBank/DDBJ whole genome shotgun (WGS) entry which is preliminary data.</text>
</comment>
<evidence type="ECO:0000256" key="1">
    <source>
        <dbReference type="ARBA" id="ARBA00004903"/>
    </source>
</evidence>
<dbReference type="PROSITE" id="PS51330">
    <property type="entry name" value="DHFR_2"/>
    <property type="match status" value="1"/>
</dbReference>
<evidence type="ECO:0000313" key="10">
    <source>
        <dbReference type="EMBL" id="MEL3974673.1"/>
    </source>
</evidence>
<accession>A0ABU9KIL9</accession>
<evidence type="ECO:0000256" key="2">
    <source>
        <dbReference type="ARBA" id="ARBA00009539"/>
    </source>
</evidence>
<evidence type="ECO:0000256" key="4">
    <source>
        <dbReference type="ARBA" id="ARBA00022563"/>
    </source>
</evidence>
<dbReference type="PANTHER" id="PTHR48069:SF3">
    <property type="entry name" value="DIHYDROFOLATE REDUCTASE"/>
    <property type="match status" value="1"/>
</dbReference>
<proteinExistence type="inferred from homology"/>
<dbReference type="InterPro" id="IPR017925">
    <property type="entry name" value="DHFR_CS"/>
</dbReference>
<organism evidence="10 11">
    <name type="scientific">Rossellomorea oryzaecorticis</name>
    <dbReference type="NCBI Taxonomy" id="1396505"/>
    <lineage>
        <taxon>Bacteria</taxon>
        <taxon>Bacillati</taxon>
        <taxon>Bacillota</taxon>
        <taxon>Bacilli</taxon>
        <taxon>Bacillales</taxon>
        <taxon>Bacillaceae</taxon>
        <taxon>Rossellomorea</taxon>
    </lineage>
</organism>
<dbReference type="RefSeq" id="WP_341986223.1">
    <property type="nucleotide sequence ID" value="NZ_JBBYAF010000069.1"/>
</dbReference>
<comment type="function">
    <text evidence="7">Key enzyme in folate metabolism. Catalyzes an essential reaction for de novo glycine and purine synthesis, and for DNA precursor synthesis.</text>
</comment>
<keyword evidence="4 7" id="KW-0554">One-carbon metabolism</keyword>
<comment type="similarity">
    <text evidence="2 7 8">Belongs to the dihydrofolate reductase family.</text>
</comment>
<gene>
    <name evidence="10" type="ORF">AAEO50_20505</name>
</gene>
<dbReference type="Gene3D" id="3.40.430.10">
    <property type="entry name" value="Dihydrofolate Reductase, subunit A"/>
    <property type="match status" value="1"/>
</dbReference>
<dbReference type="SUPFAM" id="SSF53597">
    <property type="entry name" value="Dihydrofolate reductase-like"/>
    <property type="match status" value="1"/>
</dbReference>
<sequence length="163" mass="18985">MISFIVAMDTKSAIGKNNELPWHLPADLAFFKKVTMGNPIVMGRKTFESIGKALPGRENIVVTRDRHYKAEDCTIIHSVDKISEIERNSNEEVFVIGGAEIFKETFSFADRLYITMIEEEFDGDTFFPPFNLEEWELKSRKKGPKDDKNPYDYYFLTYDRKHN</sequence>
<evidence type="ECO:0000256" key="6">
    <source>
        <dbReference type="ARBA" id="ARBA00023002"/>
    </source>
</evidence>
<dbReference type="PRINTS" id="PR00070">
    <property type="entry name" value="DHFR"/>
</dbReference>
<dbReference type="EC" id="1.5.1.3" evidence="3 7"/>
<dbReference type="PIRSF" id="PIRSF000194">
    <property type="entry name" value="DHFR"/>
    <property type="match status" value="1"/>
</dbReference>
<dbReference type="EMBL" id="JBBYAF010000069">
    <property type="protein sequence ID" value="MEL3974673.1"/>
    <property type="molecule type" value="Genomic_DNA"/>
</dbReference>
<evidence type="ECO:0000256" key="3">
    <source>
        <dbReference type="ARBA" id="ARBA00012856"/>
    </source>
</evidence>
<feature type="domain" description="DHFR" evidence="9">
    <location>
        <begin position="1"/>
        <end position="160"/>
    </location>
</feature>
<keyword evidence="5 7" id="KW-0521">NADP</keyword>
<dbReference type="Pfam" id="PF00186">
    <property type="entry name" value="DHFR_1"/>
    <property type="match status" value="1"/>
</dbReference>
<comment type="catalytic activity">
    <reaction evidence="7">
        <text>(6S)-5,6,7,8-tetrahydrofolate + NADP(+) = 7,8-dihydrofolate + NADPH + H(+)</text>
        <dbReference type="Rhea" id="RHEA:15009"/>
        <dbReference type="ChEBI" id="CHEBI:15378"/>
        <dbReference type="ChEBI" id="CHEBI:57451"/>
        <dbReference type="ChEBI" id="CHEBI:57453"/>
        <dbReference type="ChEBI" id="CHEBI:57783"/>
        <dbReference type="ChEBI" id="CHEBI:58349"/>
        <dbReference type="EC" id="1.5.1.3"/>
    </reaction>
</comment>
<keyword evidence="11" id="KW-1185">Reference proteome</keyword>
<protein>
    <recommendedName>
        <fullName evidence="3 7">Dihydrofolate reductase</fullName>
        <ecNumber evidence="3 7">1.5.1.3</ecNumber>
    </recommendedName>
</protein>
<evidence type="ECO:0000256" key="5">
    <source>
        <dbReference type="ARBA" id="ARBA00022857"/>
    </source>
</evidence>
<evidence type="ECO:0000259" key="9">
    <source>
        <dbReference type="PROSITE" id="PS51330"/>
    </source>
</evidence>
<keyword evidence="6 7" id="KW-0560">Oxidoreductase</keyword>
<dbReference type="Proteomes" id="UP001389717">
    <property type="component" value="Unassembled WGS sequence"/>
</dbReference>